<organism evidence="2 3">
    <name type="scientific">Nocardia lasii</name>
    <dbReference type="NCBI Taxonomy" id="1616107"/>
    <lineage>
        <taxon>Bacteria</taxon>
        <taxon>Bacillati</taxon>
        <taxon>Actinomycetota</taxon>
        <taxon>Actinomycetes</taxon>
        <taxon>Mycobacteriales</taxon>
        <taxon>Nocardiaceae</taxon>
        <taxon>Nocardia</taxon>
    </lineage>
</organism>
<proteinExistence type="predicted"/>
<evidence type="ECO:0000313" key="3">
    <source>
        <dbReference type="Proteomes" id="UP001596223"/>
    </source>
</evidence>
<accession>A0ABW1JSJ9</accession>
<dbReference type="RefSeq" id="WP_378604723.1">
    <property type="nucleotide sequence ID" value="NZ_JBHSQN010000008.1"/>
</dbReference>
<dbReference type="Pfam" id="PF03551">
    <property type="entry name" value="PadR"/>
    <property type="match status" value="1"/>
</dbReference>
<dbReference type="Gene3D" id="1.10.10.10">
    <property type="entry name" value="Winged helix-like DNA-binding domain superfamily/Winged helix DNA-binding domain"/>
    <property type="match status" value="1"/>
</dbReference>
<dbReference type="Proteomes" id="UP001596223">
    <property type="component" value="Unassembled WGS sequence"/>
</dbReference>
<evidence type="ECO:0000313" key="2">
    <source>
        <dbReference type="EMBL" id="MFC6011995.1"/>
    </source>
</evidence>
<evidence type="ECO:0000259" key="1">
    <source>
        <dbReference type="Pfam" id="PF03551"/>
    </source>
</evidence>
<dbReference type="PANTHER" id="PTHR43252:SF2">
    <property type="entry name" value="TRANSCRIPTION REGULATOR, PADR-LIKE FAMILY"/>
    <property type="match status" value="1"/>
</dbReference>
<name>A0ABW1JSJ9_9NOCA</name>
<keyword evidence="3" id="KW-1185">Reference proteome</keyword>
<sequence>MSSPRLTGTSYALLGLLAVQPWSTYELTRQMDRSLGRMWPRAQSRLYDEPKKLVALGLATAENEVVGRRPRTVYTITPTGREALAAWLRQPGQGPVLEFEQLVQLSFAENGTREDALRTVAAARAWAEQQNVENLSAAQEYAAGDGPFQHRAAQGMLAGAFFTEFYAMVAEWADWADEQVRAWPEDPAQAVADPEALARIAERAEWQRE</sequence>
<gene>
    <name evidence="2" type="ORF">ACFP3H_13135</name>
</gene>
<dbReference type="InterPro" id="IPR005149">
    <property type="entry name" value="Tscrpt_reg_PadR_N"/>
</dbReference>
<reference evidence="3" key="1">
    <citation type="journal article" date="2019" name="Int. J. Syst. Evol. Microbiol.">
        <title>The Global Catalogue of Microorganisms (GCM) 10K type strain sequencing project: providing services to taxonomists for standard genome sequencing and annotation.</title>
        <authorList>
            <consortium name="The Broad Institute Genomics Platform"/>
            <consortium name="The Broad Institute Genome Sequencing Center for Infectious Disease"/>
            <person name="Wu L."/>
            <person name="Ma J."/>
        </authorList>
    </citation>
    <scope>NUCLEOTIDE SEQUENCE [LARGE SCALE GENOMIC DNA]</scope>
    <source>
        <strain evidence="3">CCUG 36956</strain>
    </source>
</reference>
<dbReference type="PANTHER" id="PTHR43252">
    <property type="entry name" value="TRANSCRIPTIONAL REGULATOR YQJI"/>
    <property type="match status" value="1"/>
</dbReference>
<dbReference type="SUPFAM" id="SSF46785">
    <property type="entry name" value="Winged helix' DNA-binding domain"/>
    <property type="match status" value="1"/>
</dbReference>
<dbReference type="EMBL" id="JBHSQN010000008">
    <property type="protein sequence ID" value="MFC6011995.1"/>
    <property type="molecule type" value="Genomic_DNA"/>
</dbReference>
<protein>
    <submittedName>
        <fullName evidence="2">PadR family transcriptional regulator</fullName>
    </submittedName>
</protein>
<feature type="domain" description="Transcription regulator PadR N-terminal" evidence="1">
    <location>
        <begin position="13"/>
        <end position="85"/>
    </location>
</feature>
<comment type="caution">
    <text evidence="2">The sequence shown here is derived from an EMBL/GenBank/DDBJ whole genome shotgun (WGS) entry which is preliminary data.</text>
</comment>
<dbReference type="InterPro" id="IPR036388">
    <property type="entry name" value="WH-like_DNA-bd_sf"/>
</dbReference>
<dbReference type="InterPro" id="IPR036390">
    <property type="entry name" value="WH_DNA-bd_sf"/>
</dbReference>